<accession>A0A844Y2D5</accession>
<dbReference type="RefSeq" id="WP_160607887.1">
    <property type="nucleotide sequence ID" value="NZ_WTYF01000004.1"/>
</dbReference>
<dbReference type="InterPro" id="IPR046659">
    <property type="entry name" value="DUF6768"/>
</dbReference>
<dbReference type="AlphaFoldDB" id="A0A844Y2D5"/>
<organism evidence="2 3">
    <name type="scientific">Qipengyuania gaetbuli</name>
    <dbReference type="NCBI Taxonomy" id="266952"/>
    <lineage>
        <taxon>Bacteria</taxon>
        <taxon>Pseudomonadati</taxon>
        <taxon>Pseudomonadota</taxon>
        <taxon>Alphaproteobacteria</taxon>
        <taxon>Sphingomonadales</taxon>
        <taxon>Erythrobacteraceae</taxon>
        <taxon>Qipengyuania</taxon>
    </lineage>
</organism>
<comment type="caution">
    <text evidence="2">The sequence shown here is derived from an EMBL/GenBank/DDBJ whole genome shotgun (WGS) entry which is preliminary data.</text>
</comment>
<dbReference type="Proteomes" id="UP000444185">
    <property type="component" value="Unassembled WGS sequence"/>
</dbReference>
<evidence type="ECO:0000256" key="1">
    <source>
        <dbReference type="SAM" id="Phobius"/>
    </source>
</evidence>
<keyword evidence="1" id="KW-1133">Transmembrane helix</keyword>
<dbReference type="Pfam" id="PF20556">
    <property type="entry name" value="DUF6768"/>
    <property type="match status" value="1"/>
</dbReference>
<feature type="transmembrane region" description="Helical" evidence="1">
    <location>
        <begin position="76"/>
        <end position="97"/>
    </location>
</feature>
<proteinExistence type="predicted"/>
<protein>
    <submittedName>
        <fullName evidence="2">Uncharacterized protein</fullName>
    </submittedName>
</protein>
<gene>
    <name evidence="2" type="ORF">GRI42_08115</name>
</gene>
<dbReference type="OrthoDB" id="7629933at2"/>
<reference evidence="2 3" key="1">
    <citation type="submission" date="2019-12" db="EMBL/GenBank/DDBJ databases">
        <title>Genomic-based taxomic classification of the family Erythrobacteraceae.</title>
        <authorList>
            <person name="Xu L."/>
        </authorList>
    </citation>
    <scope>NUCLEOTIDE SEQUENCE [LARGE SCALE GENOMIC DNA]</scope>
    <source>
        <strain evidence="2 3">DSM 16225</strain>
    </source>
</reference>
<keyword evidence="1" id="KW-0472">Membrane</keyword>
<feature type="transmembrane region" description="Helical" evidence="1">
    <location>
        <begin position="47"/>
        <end position="64"/>
    </location>
</feature>
<dbReference type="EMBL" id="WTYF01000004">
    <property type="protein sequence ID" value="MXO51268.1"/>
    <property type="molecule type" value="Genomic_DNA"/>
</dbReference>
<name>A0A844Y2D5_9SPHN</name>
<evidence type="ECO:0000313" key="2">
    <source>
        <dbReference type="EMBL" id="MXO51268.1"/>
    </source>
</evidence>
<keyword evidence="1" id="KW-0812">Transmembrane</keyword>
<sequence>MTDIDDRIRGALDEDDRAFLASLDEGRGMFSQIGDVLTGPLGGWSKLIFAIAFVLGIALVYFAYRFFTATAFEDSVWWGIVTLGALLMQGFIKEWFYSRMNMLSVLREVKRLQVQVAMLSESAPRA</sequence>
<evidence type="ECO:0000313" key="3">
    <source>
        <dbReference type="Proteomes" id="UP000444185"/>
    </source>
</evidence>
<keyword evidence="3" id="KW-1185">Reference proteome</keyword>